<dbReference type="RefSeq" id="WP_013301345.1">
    <property type="nucleotide sequence ID" value="NC_014414.1"/>
</dbReference>
<evidence type="ECO:0000256" key="4">
    <source>
        <dbReference type="ARBA" id="ARBA00022519"/>
    </source>
</evidence>
<keyword evidence="4" id="KW-0997">Cell inner membrane</keyword>
<dbReference type="PANTHER" id="PTHR30574">
    <property type="entry name" value="INNER MEMBRANE PROTEIN YEDE"/>
    <property type="match status" value="1"/>
</dbReference>
<evidence type="ECO:0000256" key="6">
    <source>
        <dbReference type="ARBA" id="ARBA00022989"/>
    </source>
</evidence>
<sequence>MVADPTPFTPGTALLGGILIGVSSTLLMASLGRIAGISGIVGAALGPAGADRQWRRAFLLGLLLPGAVLSLASARPAIDFTAGPMTLLIAGLLVGFGTRLGSGCTSGHGVCGLARLSPRSLVAVLTFMAAGALTVLVLRHLMGGAQ</sequence>
<keyword evidence="2" id="KW-0813">Transport</keyword>
<evidence type="ECO:0000256" key="9">
    <source>
        <dbReference type="SAM" id="Phobius"/>
    </source>
</evidence>
<comment type="subcellular location">
    <subcellularLocation>
        <location evidence="1">Cell inner membrane</location>
        <topology evidence="1">Multi-pass membrane protein</topology>
    </subcellularLocation>
</comment>
<comment type="similarity">
    <text evidence="8">Belongs to the TsuA/YedE (TC 9.B.102) family.</text>
</comment>
<name>E0TCY8_PARBH</name>
<reference evidence="11" key="1">
    <citation type="submission" date="2010-08" db="EMBL/GenBank/DDBJ databases">
        <title>Genome sequence of Parvularcula bermudensis HTCC2503.</title>
        <authorList>
            <person name="Kang D.-M."/>
            <person name="Oh H.-M."/>
            <person name="Cho J.-C."/>
        </authorList>
    </citation>
    <scope>NUCLEOTIDE SEQUENCE [LARGE SCALE GENOMIC DNA]</scope>
    <source>
        <strain evidence="11">ATCC BAA-594 / HTCC2503 / KCTC 12087</strain>
    </source>
</reference>
<keyword evidence="3" id="KW-1003">Cell membrane</keyword>
<keyword evidence="7 9" id="KW-0472">Membrane</keyword>
<keyword evidence="6 9" id="KW-1133">Transmembrane helix</keyword>
<feature type="transmembrane region" description="Helical" evidence="9">
    <location>
        <begin position="57"/>
        <end position="74"/>
    </location>
</feature>
<dbReference type="PANTHER" id="PTHR30574:SF1">
    <property type="entry name" value="SULPHUR TRANSPORT DOMAIN-CONTAINING PROTEIN"/>
    <property type="match status" value="1"/>
</dbReference>
<dbReference type="EMBL" id="CP002156">
    <property type="protein sequence ID" value="ADM10371.1"/>
    <property type="molecule type" value="Genomic_DNA"/>
</dbReference>
<dbReference type="KEGG" id="pbr:PB2503_11629"/>
<evidence type="ECO:0000256" key="3">
    <source>
        <dbReference type="ARBA" id="ARBA00022475"/>
    </source>
</evidence>
<feature type="transmembrane region" description="Helical" evidence="9">
    <location>
        <begin position="12"/>
        <end position="45"/>
    </location>
</feature>
<feature type="transmembrane region" description="Helical" evidence="9">
    <location>
        <begin position="80"/>
        <end position="100"/>
    </location>
</feature>
<dbReference type="GO" id="GO:0005886">
    <property type="term" value="C:plasma membrane"/>
    <property type="evidence" value="ECO:0007669"/>
    <property type="project" value="UniProtKB-SubCell"/>
</dbReference>
<keyword evidence="5 9" id="KW-0812">Transmembrane</keyword>
<evidence type="ECO:0000313" key="10">
    <source>
        <dbReference type="EMBL" id="ADM10371.1"/>
    </source>
</evidence>
<evidence type="ECO:0000256" key="2">
    <source>
        <dbReference type="ARBA" id="ARBA00022448"/>
    </source>
</evidence>
<feature type="transmembrane region" description="Helical" evidence="9">
    <location>
        <begin position="121"/>
        <end position="142"/>
    </location>
</feature>
<organism evidence="10 11">
    <name type="scientific">Parvularcula bermudensis (strain ATCC BAA-594 / HTCC2503 / KCTC 12087)</name>
    <dbReference type="NCBI Taxonomy" id="314260"/>
    <lineage>
        <taxon>Bacteria</taxon>
        <taxon>Pseudomonadati</taxon>
        <taxon>Pseudomonadota</taxon>
        <taxon>Alphaproteobacteria</taxon>
        <taxon>Parvularculales</taxon>
        <taxon>Parvularculaceae</taxon>
        <taxon>Parvularcula</taxon>
    </lineage>
</organism>
<evidence type="ECO:0000256" key="1">
    <source>
        <dbReference type="ARBA" id="ARBA00004429"/>
    </source>
</evidence>
<evidence type="ECO:0000256" key="5">
    <source>
        <dbReference type="ARBA" id="ARBA00022692"/>
    </source>
</evidence>
<gene>
    <name evidence="10" type="ordered locus">PB2503_11629</name>
</gene>
<proteinExistence type="inferred from homology"/>
<evidence type="ECO:0000256" key="7">
    <source>
        <dbReference type="ARBA" id="ARBA00023136"/>
    </source>
</evidence>
<keyword evidence="11" id="KW-1185">Reference proteome</keyword>
<reference evidence="10 11" key="2">
    <citation type="journal article" date="2011" name="J. Bacteriol.">
        <title>Complete genome sequence of strain HTCC2503T of Parvularcula bermudensis, the type species of the order "Parvularculales" in the class Alphaproteobacteria.</title>
        <authorList>
            <person name="Oh H.M."/>
            <person name="Kang I."/>
            <person name="Vergin K.L."/>
            <person name="Kang D."/>
            <person name="Rhee K.H."/>
            <person name="Giovannoni S.J."/>
            <person name="Cho J.C."/>
        </authorList>
    </citation>
    <scope>NUCLEOTIDE SEQUENCE [LARGE SCALE GENOMIC DNA]</scope>
    <source>
        <strain evidence="11">ATCC BAA-594 / HTCC2503 / KCTC 12087</strain>
    </source>
</reference>
<dbReference type="OrthoDB" id="9814020at2"/>
<dbReference type="AlphaFoldDB" id="E0TCY8"/>
<dbReference type="HOGENOM" id="CLU_122700_1_0_5"/>
<accession>E0TCY8</accession>
<dbReference type="InterPro" id="IPR007272">
    <property type="entry name" value="Sulf_transp_TsuA/YedE"/>
</dbReference>
<dbReference type="Proteomes" id="UP000001302">
    <property type="component" value="Chromosome"/>
</dbReference>
<evidence type="ECO:0000313" key="11">
    <source>
        <dbReference type="Proteomes" id="UP000001302"/>
    </source>
</evidence>
<dbReference type="STRING" id="314260.PB2503_11629"/>
<dbReference type="eggNOG" id="COG2391">
    <property type="taxonomic scope" value="Bacteria"/>
</dbReference>
<evidence type="ECO:0000256" key="8">
    <source>
        <dbReference type="ARBA" id="ARBA00035655"/>
    </source>
</evidence>
<dbReference type="Pfam" id="PF04143">
    <property type="entry name" value="Sulf_transp"/>
    <property type="match status" value="1"/>
</dbReference>
<protein>
    <submittedName>
        <fullName evidence="10">Putative membrane protein</fullName>
    </submittedName>
</protein>